<dbReference type="Gene3D" id="3.40.50.2000">
    <property type="entry name" value="Glycogen Phosphorylase B"/>
    <property type="match status" value="2"/>
</dbReference>
<evidence type="ECO:0000256" key="1">
    <source>
        <dbReference type="ARBA" id="ARBA00022679"/>
    </source>
</evidence>
<keyword evidence="1 3" id="KW-0808">Transferase</keyword>
<dbReference type="RefSeq" id="WP_227530434.1">
    <property type="nucleotide sequence ID" value="NZ_JAGTTM010000002.1"/>
</dbReference>
<dbReference type="EC" id="2.4.-.-" evidence="3"/>
<feature type="coiled-coil region" evidence="2">
    <location>
        <begin position="64"/>
        <end position="91"/>
    </location>
</feature>
<dbReference type="AlphaFoldDB" id="A0A9X1LP88"/>
<proteinExistence type="predicted"/>
<dbReference type="PANTHER" id="PTHR46401:SF2">
    <property type="entry name" value="GLYCOSYLTRANSFERASE WBBK-RELATED"/>
    <property type="match status" value="1"/>
</dbReference>
<dbReference type="PANTHER" id="PTHR46401">
    <property type="entry name" value="GLYCOSYLTRANSFERASE WBBK-RELATED"/>
    <property type="match status" value="1"/>
</dbReference>
<keyword evidence="2" id="KW-0175">Coiled coil</keyword>
<dbReference type="GO" id="GO:0009103">
    <property type="term" value="P:lipopolysaccharide biosynthetic process"/>
    <property type="evidence" value="ECO:0007669"/>
    <property type="project" value="TreeGrafter"/>
</dbReference>
<reference evidence="3" key="1">
    <citation type="submission" date="2021-04" db="EMBL/GenBank/DDBJ databases">
        <title>Microbacterium tenobrionis sp. nov. and Microbacterium allomyrinae sp. nov., isolated from larvae of Tenobrio molitor and Allomyrina dichotoma, respectively.</title>
        <authorList>
            <person name="Lee S.D."/>
        </authorList>
    </citation>
    <scope>NUCLEOTIDE SEQUENCE</scope>
    <source>
        <strain evidence="3">YMB-B2</strain>
    </source>
</reference>
<keyword evidence="4" id="KW-1185">Reference proteome</keyword>
<dbReference type="Proteomes" id="UP001139289">
    <property type="component" value="Unassembled WGS sequence"/>
</dbReference>
<dbReference type="Pfam" id="PF13692">
    <property type="entry name" value="Glyco_trans_1_4"/>
    <property type="match status" value="1"/>
</dbReference>
<dbReference type="GO" id="GO:0016757">
    <property type="term" value="F:glycosyltransferase activity"/>
    <property type="evidence" value="ECO:0007669"/>
    <property type="project" value="UniProtKB-KW"/>
</dbReference>
<evidence type="ECO:0000313" key="4">
    <source>
        <dbReference type="Proteomes" id="UP001139289"/>
    </source>
</evidence>
<dbReference type="SUPFAM" id="SSF53756">
    <property type="entry name" value="UDP-Glycosyltransferase/glycogen phosphorylase"/>
    <property type="match status" value="1"/>
</dbReference>
<accession>A0A9X1LP88</accession>
<evidence type="ECO:0000313" key="3">
    <source>
        <dbReference type="EMBL" id="MCC2029356.1"/>
    </source>
</evidence>
<name>A0A9X1LP88_9MICO</name>
<organism evidence="3 4">
    <name type="scientific">Microbacterium tenebrionis</name>
    <dbReference type="NCBI Taxonomy" id="2830665"/>
    <lineage>
        <taxon>Bacteria</taxon>
        <taxon>Bacillati</taxon>
        <taxon>Actinomycetota</taxon>
        <taxon>Actinomycetes</taxon>
        <taxon>Micrococcales</taxon>
        <taxon>Microbacteriaceae</taxon>
        <taxon>Microbacterium</taxon>
    </lineage>
</organism>
<gene>
    <name evidence="3" type="ORF">KEC56_07470</name>
</gene>
<sequence length="357" mass="39131">MVLSGPRICVFPSWLGNPYLNLMSLAPSAAGYEVIGRAAYQSLLSSLAALGSGDVLHIHWTSPIAQSARNSRQAQRRVRDLESALSAARLRGVKVIWTVHNRLPHELMHAASEKRLYEVLADASDVIHVMAPATAELVSDVVTLPAEKIVQIPHPSYLGVYDSGISREEARLSFSLTDDDFAILFLGQIRPYKGIDLLLKAVDETVRSDGRRPILLLAGSANAEAITQYEELRPANVRTITSFQSVPDSDVARWYGAADVAVLPYRAILNSGSLHLAATMNVPAILPGIPHLQEQFGAQPWVSFFDTQRPTESLAELLSEDNRLAALAPDVYDRFNDEISPWTVSLSYLQVLDRIAG</sequence>
<evidence type="ECO:0000256" key="2">
    <source>
        <dbReference type="SAM" id="Coils"/>
    </source>
</evidence>
<comment type="caution">
    <text evidence="3">The sequence shown here is derived from an EMBL/GenBank/DDBJ whole genome shotgun (WGS) entry which is preliminary data.</text>
</comment>
<dbReference type="EMBL" id="JAGTTM010000002">
    <property type="protein sequence ID" value="MCC2029356.1"/>
    <property type="molecule type" value="Genomic_DNA"/>
</dbReference>
<protein>
    <submittedName>
        <fullName evidence="3">Glycosyltransferase</fullName>
        <ecNumber evidence="3">2.4.-.-</ecNumber>
    </submittedName>
</protein>
<keyword evidence="3" id="KW-0328">Glycosyltransferase</keyword>